<sequence>MGKRGEKSSVSVSRTDSVAQTPPHSRRHHRSTTLDSSCDGIASDDYVASHSASTYSQSSGYDYSLTSGEAKRDAQSGQVSAAKNSSTKPRWLKSVKSWLSVSEPSAQALKHQRLSTYQRYGIELGDPDAAAKMHLPIGKVPDGVTTSTTGPNPEKVLQDRVRRNSTKHQYTQHSGSQSRSSGISSGSNPSTKDARKIAPWVE</sequence>
<dbReference type="RefSeq" id="XP_018140876.1">
    <property type="nucleotide sequence ID" value="XM_018292319.1"/>
</dbReference>
<proteinExistence type="predicted"/>
<dbReference type="KEGG" id="pchm:VFPPC_14551"/>
<accession>A0A179FCT0</accession>
<feature type="compositionally biased region" description="Low complexity" evidence="1">
    <location>
        <begin position="174"/>
        <end position="190"/>
    </location>
</feature>
<evidence type="ECO:0000313" key="3">
    <source>
        <dbReference type="Proteomes" id="UP000078397"/>
    </source>
</evidence>
<comment type="caution">
    <text evidence="2">The sequence shown here is derived from an EMBL/GenBank/DDBJ whole genome shotgun (WGS) entry which is preliminary data.</text>
</comment>
<dbReference type="EMBL" id="LSBJ02000006">
    <property type="protein sequence ID" value="OAQ63296.1"/>
    <property type="molecule type" value="Genomic_DNA"/>
</dbReference>
<protein>
    <submittedName>
        <fullName evidence="2">Uncharacterized protein</fullName>
    </submittedName>
</protein>
<dbReference type="OrthoDB" id="4842213at2759"/>
<dbReference type="GeneID" id="28856313"/>
<evidence type="ECO:0000256" key="1">
    <source>
        <dbReference type="SAM" id="MobiDB-lite"/>
    </source>
</evidence>
<dbReference type="AlphaFoldDB" id="A0A179FCT0"/>
<feature type="region of interest" description="Disordered" evidence="1">
    <location>
        <begin position="1"/>
        <end position="94"/>
    </location>
</feature>
<organism evidence="2 3">
    <name type="scientific">Pochonia chlamydosporia 170</name>
    <dbReference type="NCBI Taxonomy" id="1380566"/>
    <lineage>
        <taxon>Eukaryota</taxon>
        <taxon>Fungi</taxon>
        <taxon>Dikarya</taxon>
        <taxon>Ascomycota</taxon>
        <taxon>Pezizomycotina</taxon>
        <taxon>Sordariomycetes</taxon>
        <taxon>Hypocreomycetidae</taxon>
        <taxon>Hypocreales</taxon>
        <taxon>Clavicipitaceae</taxon>
        <taxon>Pochonia</taxon>
    </lineage>
</organism>
<feature type="compositionally biased region" description="Polar residues" evidence="1">
    <location>
        <begin position="75"/>
        <end position="88"/>
    </location>
</feature>
<evidence type="ECO:0000313" key="2">
    <source>
        <dbReference type="EMBL" id="OAQ63296.1"/>
    </source>
</evidence>
<reference evidence="2 3" key="1">
    <citation type="journal article" date="2016" name="PLoS Pathog.">
        <title>Biosynthesis of antibiotic leucinostatins in bio-control fungus Purpureocillium lilacinum and their inhibition on phytophthora revealed by genome mining.</title>
        <authorList>
            <person name="Wang G."/>
            <person name="Liu Z."/>
            <person name="Lin R."/>
            <person name="Li E."/>
            <person name="Mao Z."/>
            <person name="Ling J."/>
            <person name="Yang Y."/>
            <person name="Yin W.B."/>
            <person name="Xie B."/>
        </authorList>
    </citation>
    <scope>NUCLEOTIDE SEQUENCE [LARGE SCALE GENOMIC DNA]</scope>
    <source>
        <strain evidence="2">170</strain>
    </source>
</reference>
<feature type="compositionally biased region" description="Polar residues" evidence="1">
    <location>
        <begin position="8"/>
        <end position="23"/>
    </location>
</feature>
<name>A0A179FCT0_METCM</name>
<feature type="compositionally biased region" description="Low complexity" evidence="1">
    <location>
        <begin position="49"/>
        <end position="59"/>
    </location>
</feature>
<gene>
    <name evidence="2" type="ORF">VFPPC_14551</name>
</gene>
<dbReference type="Proteomes" id="UP000078397">
    <property type="component" value="Unassembled WGS sequence"/>
</dbReference>
<feature type="region of interest" description="Disordered" evidence="1">
    <location>
        <begin position="133"/>
        <end position="202"/>
    </location>
</feature>
<keyword evidence="3" id="KW-1185">Reference proteome</keyword>